<feature type="domain" description="Fungal-type protein kinase" evidence="2">
    <location>
        <begin position="11"/>
        <end position="393"/>
    </location>
</feature>
<sequence length="530" mass="60582">MHNKKSVISPSGDPRDSWDDIAVSFEFKKQNNESNRIDNNQKLIWSLHHTMRNDPCRRATFGVTIEDTQVRLWFTCRSFTAVSTGFDFMANPKELIHLVCALAFANDKELGWDPTIRRVAVGGEIQYDITFQEQEDSTAVYRTTAIISNFGADAMTGRGTRILQHILHDVGQDKEQDAKKYFLTVLQAEDVSIKGRTDDTTHLVRGEITCKNCSWYDVWPDREPSGHSHMSSVGHAPAHSTRQAIPPTASAQIQHKTHFRIVFKEVCQPIFKLKSLRDVFETLFHAVAGLNYMHTAGWVHHDISVGNVLRHGNRGLITDLEYAKRKNSDQSHEVRTGTPDFMACEVELQQYLFFNAVPRRMSQDSSLSPLAKPLFRANSLHDLESLWWILMWVIHYHIDERNPTLIPGHEILYQKHFPGPNRTLCQTRLPSLMTDVANPSLPTTFARAIQMADTFRLELRQSYERAENYTCMEVDQQYQSCSAHFTEDLLTVLSDEDVVLVPLHELKKRKTAPEPVEGNAGTQQPMKRAK</sequence>
<reference evidence="4" key="2">
    <citation type="submission" date="2015-01" db="EMBL/GenBank/DDBJ databases">
        <title>Evolutionary Origins and Diversification of the Mycorrhizal Mutualists.</title>
        <authorList>
            <consortium name="DOE Joint Genome Institute"/>
            <consortium name="Mycorrhizal Genomics Consortium"/>
            <person name="Kohler A."/>
            <person name="Kuo A."/>
            <person name="Nagy L.G."/>
            <person name="Floudas D."/>
            <person name="Copeland A."/>
            <person name="Barry K.W."/>
            <person name="Cichocki N."/>
            <person name="Veneault-Fourrey C."/>
            <person name="LaButti K."/>
            <person name="Lindquist E.A."/>
            <person name="Lipzen A."/>
            <person name="Lundell T."/>
            <person name="Morin E."/>
            <person name="Murat C."/>
            <person name="Riley R."/>
            <person name="Ohm R."/>
            <person name="Sun H."/>
            <person name="Tunlid A."/>
            <person name="Henrissat B."/>
            <person name="Grigoriev I.V."/>
            <person name="Hibbett D.S."/>
            <person name="Martin F."/>
        </authorList>
    </citation>
    <scope>NUCLEOTIDE SEQUENCE [LARGE SCALE GENOMIC DNA]</scope>
    <source>
        <strain evidence="4">Ve08.2h10</strain>
    </source>
</reference>
<dbReference type="PANTHER" id="PTHR38248:SF2">
    <property type="entry name" value="FUNK1 11"/>
    <property type="match status" value="1"/>
</dbReference>
<dbReference type="EMBL" id="KN825709">
    <property type="protein sequence ID" value="KIK81911.1"/>
    <property type="molecule type" value="Genomic_DNA"/>
</dbReference>
<dbReference type="SUPFAM" id="SSF56112">
    <property type="entry name" value="Protein kinase-like (PK-like)"/>
    <property type="match status" value="1"/>
</dbReference>
<dbReference type="Pfam" id="PF17667">
    <property type="entry name" value="Pkinase_fungal"/>
    <property type="match status" value="1"/>
</dbReference>
<dbReference type="InParanoid" id="A0A0D0DCJ3"/>
<evidence type="ECO:0000313" key="4">
    <source>
        <dbReference type="Proteomes" id="UP000054538"/>
    </source>
</evidence>
<organism evidence="3 4">
    <name type="scientific">Paxillus rubicundulus Ve08.2h10</name>
    <dbReference type="NCBI Taxonomy" id="930991"/>
    <lineage>
        <taxon>Eukaryota</taxon>
        <taxon>Fungi</taxon>
        <taxon>Dikarya</taxon>
        <taxon>Basidiomycota</taxon>
        <taxon>Agaricomycotina</taxon>
        <taxon>Agaricomycetes</taxon>
        <taxon>Agaricomycetidae</taxon>
        <taxon>Boletales</taxon>
        <taxon>Paxilineae</taxon>
        <taxon>Paxillaceae</taxon>
        <taxon>Paxillus</taxon>
    </lineage>
</organism>
<dbReference type="InterPro" id="IPR040976">
    <property type="entry name" value="Pkinase_fungal"/>
</dbReference>
<gene>
    <name evidence="3" type="ORF">PAXRUDRAFT_154954</name>
</gene>
<dbReference type="OrthoDB" id="3260094at2759"/>
<dbReference type="InterPro" id="IPR011009">
    <property type="entry name" value="Kinase-like_dom_sf"/>
</dbReference>
<proteinExistence type="predicted"/>
<dbReference type="Proteomes" id="UP000054538">
    <property type="component" value="Unassembled WGS sequence"/>
</dbReference>
<keyword evidence="4" id="KW-1185">Reference proteome</keyword>
<dbReference type="STRING" id="930991.A0A0D0DCJ3"/>
<evidence type="ECO:0000256" key="1">
    <source>
        <dbReference type="SAM" id="MobiDB-lite"/>
    </source>
</evidence>
<accession>A0A0D0DCJ3</accession>
<dbReference type="PANTHER" id="PTHR38248">
    <property type="entry name" value="FUNK1 6"/>
    <property type="match status" value="1"/>
</dbReference>
<name>A0A0D0DCJ3_9AGAM</name>
<protein>
    <recommendedName>
        <fullName evidence="2">Fungal-type protein kinase domain-containing protein</fullName>
    </recommendedName>
</protein>
<evidence type="ECO:0000259" key="2">
    <source>
        <dbReference type="Pfam" id="PF17667"/>
    </source>
</evidence>
<dbReference type="HOGENOM" id="CLU_011584_1_2_1"/>
<evidence type="ECO:0000313" key="3">
    <source>
        <dbReference type="EMBL" id="KIK81911.1"/>
    </source>
</evidence>
<reference evidence="3 4" key="1">
    <citation type="submission" date="2014-04" db="EMBL/GenBank/DDBJ databases">
        <authorList>
            <consortium name="DOE Joint Genome Institute"/>
            <person name="Kuo A."/>
            <person name="Kohler A."/>
            <person name="Jargeat P."/>
            <person name="Nagy L.G."/>
            <person name="Floudas D."/>
            <person name="Copeland A."/>
            <person name="Barry K.W."/>
            <person name="Cichocki N."/>
            <person name="Veneault-Fourrey C."/>
            <person name="LaButti K."/>
            <person name="Lindquist E.A."/>
            <person name="Lipzen A."/>
            <person name="Lundell T."/>
            <person name="Morin E."/>
            <person name="Murat C."/>
            <person name="Sun H."/>
            <person name="Tunlid A."/>
            <person name="Henrissat B."/>
            <person name="Grigoriev I.V."/>
            <person name="Hibbett D.S."/>
            <person name="Martin F."/>
            <person name="Nordberg H.P."/>
            <person name="Cantor M.N."/>
            <person name="Hua S.X."/>
        </authorList>
    </citation>
    <scope>NUCLEOTIDE SEQUENCE [LARGE SCALE GENOMIC DNA]</scope>
    <source>
        <strain evidence="3 4">Ve08.2h10</strain>
    </source>
</reference>
<dbReference type="AlphaFoldDB" id="A0A0D0DCJ3"/>
<dbReference type="Gene3D" id="1.10.510.10">
    <property type="entry name" value="Transferase(Phosphotransferase) domain 1"/>
    <property type="match status" value="1"/>
</dbReference>
<feature type="compositionally biased region" description="Polar residues" evidence="1">
    <location>
        <begin position="520"/>
        <end position="530"/>
    </location>
</feature>
<feature type="region of interest" description="Disordered" evidence="1">
    <location>
        <begin position="509"/>
        <end position="530"/>
    </location>
</feature>